<evidence type="ECO:0000256" key="2">
    <source>
        <dbReference type="ARBA" id="ARBA00007062"/>
    </source>
</evidence>
<evidence type="ECO:0000256" key="8">
    <source>
        <dbReference type="ARBA" id="ARBA00046985"/>
    </source>
</evidence>
<reference evidence="12" key="1">
    <citation type="submission" date="2023-09" db="UniProtKB">
        <authorList>
            <consortium name="Ensembl"/>
        </authorList>
    </citation>
    <scope>IDENTIFICATION</scope>
</reference>
<dbReference type="SMART" id="SM01292">
    <property type="entry name" value="N1221"/>
    <property type="match status" value="1"/>
</dbReference>
<evidence type="ECO:0000256" key="3">
    <source>
        <dbReference type="ARBA" id="ARBA00022490"/>
    </source>
</evidence>
<feature type="domain" description="Far11/STRP N-terminal" evidence="10">
    <location>
        <begin position="106"/>
        <end position="382"/>
    </location>
</feature>
<accession>A0A8C0CU52</accession>
<feature type="compositionally biased region" description="Acidic residues" evidence="9">
    <location>
        <begin position="358"/>
        <end position="371"/>
    </location>
</feature>
<dbReference type="Ensembl" id="ENSBMST00010012190.1">
    <property type="protein sequence ID" value="ENSBMSP00010010989.1"/>
    <property type="gene ID" value="ENSBMSG00010008007.1"/>
</dbReference>
<evidence type="ECO:0000259" key="11">
    <source>
        <dbReference type="SMART" id="SM01293"/>
    </source>
</evidence>
<keyword evidence="3" id="KW-0963">Cytoplasm</keyword>
<feature type="region of interest" description="Disordered" evidence="9">
    <location>
        <begin position="1"/>
        <end position="24"/>
    </location>
</feature>
<feature type="compositionally biased region" description="Low complexity" evidence="9">
    <location>
        <begin position="71"/>
        <end position="81"/>
    </location>
</feature>
<evidence type="ECO:0000256" key="1">
    <source>
        <dbReference type="ARBA" id="ARBA00004496"/>
    </source>
</evidence>
<feature type="region of interest" description="Disordered" evidence="9">
    <location>
        <begin position="52"/>
        <end position="107"/>
    </location>
</feature>
<comment type="subunit">
    <text evidence="8">Part of the core of STRIPAK complexes composed of PP2A catalytic and scaffolding subunits, the striatins (PP2A regulatory subunits), the striatin-associated proteins MOB4, STRIP1 and STRIP2, PDCD10 and members of the STE20 kinases, such as STK24 and STK26. The STRIPAK complex can be extended by adapter proteins such as SLMAP:SIKE1, CTTNBP2 or CTTNBP2NL. Interacts with CDC42BPB. Interacts with CTTNBP2NL.</text>
</comment>
<dbReference type="Pfam" id="PF07923">
    <property type="entry name" value="N1221"/>
    <property type="match status" value="1"/>
</dbReference>
<dbReference type="AlphaFoldDB" id="A0A8C0CU52"/>
<dbReference type="InterPro" id="IPR021819">
    <property type="entry name" value="Far11/STRP_C"/>
</dbReference>
<evidence type="ECO:0000256" key="4">
    <source>
        <dbReference type="ARBA" id="ARBA00022553"/>
    </source>
</evidence>
<dbReference type="InterPro" id="IPR040185">
    <property type="entry name" value="Far11/STRP"/>
</dbReference>
<comment type="function">
    <text evidence="7">Plays a role in the regulation of cell morphology and cytoskeletal organization. Required in the cortical actin filament dynamics and cell shape. Part of the striatin-interacting phosphatase and kinase (STRIPAK) complexes. STRIPAK complexes have critical roles in protein (de)phosphorylation and are regulators of multiple signaling pathways including Hippo, MAPK, nuclear receptor and cytoskeleton remodeling. Different types of STRIPAK complexes are involved in a variety of biological processes such as cell growth, differentiation, apoptosis, metabolism and immune regulation.</text>
</comment>
<organism evidence="12">
    <name type="scientific">Balaenoptera musculus</name>
    <name type="common">Blue whale</name>
    <dbReference type="NCBI Taxonomy" id="9771"/>
    <lineage>
        <taxon>Eukaryota</taxon>
        <taxon>Metazoa</taxon>
        <taxon>Chordata</taxon>
        <taxon>Craniata</taxon>
        <taxon>Vertebrata</taxon>
        <taxon>Euteleostomi</taxon>
        <taxon>Mammalia</taxon>
        <taxon>Eutheria</taxon>
        <taxon>Laurasiatheria</taxon>
        <taxon>Artiodactyla</taxon>
        <taxon>Whippomorpha</taxon>
        <taxon>Cetacea</taxon>
        <taxon>Mysticeti</taxon>
        <taxon>Balaenopteridae</taxon>
        <taxon>Balaenoptera</taxon>
    </lineage>
</organism>
<name>A0A8C0CU52_BALMU</name>
<dbReference type="GO" id="GO:0007010">
    <property type="term" value="P:cytoskeleton organization"/>
    <property type="evidence" value="ECO:0007669"/>
    <property type="project" value="TreeGrafter"/>
</dbReference>
<feature type="domain" description="Far11/STRP C-terminal" evidence="11">
    <location>
        <begin position="440"/>
        <end position="797"/>
    </location>
</feature>
<keyword evidence="4" id="KW-0597">Phosphoprotein</keyword>
<evidence type="ECO:0000256" key="6">
    <source>
        <dbReference type="ARBA" id="ARBA00041446"/>
    </source>
</evidence>
<comment type="subcellular location">
    <subcellularLocation>
        <location evidence="1">Cytoplasm</location>
    </subcellularLocation>
</comment>
<protein>
    <recommendedName>
        <fullName evidence="5">Striatin-interacting protein 1</fullName>
    </recommendedName>
    <alternativeName>
        <fullName evidence="6">Protein FAM40A</fullName>
    </alternativeName>
</protein>
<dbReference type="GO" id="GO:0005829">
    <property type="term" value="C:cytosol"/>
    <property type="evidence" value="ECO:0007669"/>
    <property type="project" value="TreeGrafter"/>
</dbReference>
<dbReference type="GeneTree" id="ENSGT00400000022095"/>
<dbReference type="SMART" id="SM01293">
    <property type="entry name" value="DUF3402"/>
    <property type="match status" value="1"/>
</dbReference>
<feature type="region of interest" description="Disordered" evidence="9">
    <location>
        <begin position="349"/>
        <end position="401"/>
    </location>
</feature>
<dbReference type="InterPro" id="IPR012486">
    <property type="entry name" value="Far11/STRP_N"/>
</dbReference>
<comment type="similarity">
    <text evidence="2">Belongs to the STRIP family.</text>
</comment>
<dbReference type="Pfam" id="PF11882">
    <property type="entry name" value="DUF3402"/>
    <property type="match status" value="1"/>
</dbReference>
<evidence type="ECO:0000259" key="10">
    <source>
        <dbReference type="SMART" id="SM01292"/>
    </source>
</evidence>
<gene>
    <name evidence="12" type="primary">STRIP1</name>
</gene>
<feature type="compositionally biased region" description="Basic and acidic residues" evidence="9">
    <location>
        <begin position="88"/>
        <end position="101"/>
    </location>
</feature>
<evidence type="ECO:0000256" key="9">
    <source>
        <dbReference type="SAM" id="MobiDB-lite"/>
    </source>
</evidence>
<dbReference type="PANTHER" id="PTHR13239:SF7">
    <property type="entry name" value="STRIATIN-INTERACTING PROTEIN 1"/>
    <property type="match status" value="1"/>
</dbReference>
<sequence length="817" mass="93362">MALPLAATLNMATRERSRRKSRESCITATVCELSRGCGAAKMEPAVGIPGLLIMNNKQPQPPPPPPPATAQPPAGAPRTAGSLLPGGKAREFNRNQRKDSEGYSESPDLEFEYADTDKWAAELSELYSYTEGPEFLMNRKCFEEDFWMHVTEKKWTELDTSQHRTHAMRLLDGLEVTAREKRLKVARAILYVAQGTFGECSSEAEVQSWMRYNIFLLLEVGTFNALVELLNMEIDNSAACSSAVRKPAISLADSTDLRVLLNIMYLIVETVHQECEGDKAEWRTMRQTFRAELGSPLYNSEPFAIMLFGMVTKFCSGHAPHFPMKKVLLLLWKTVLALIKQDNLDAFNERDPYKADDSREEEEENDDDNSLEGETFPLERDEVMPPPLQHPQTDRLTCPKGLPWAPKVREKDIEVFLESSRSKFIGYTLGSDTNTVVGLPRPIHESIKTLKQHKYTSIAEVQAQMEEEYLRSPLSGGEEEVEQVPAETLYQGLLPSLPQYMIALLKILLAAAPTSKAKTDSINILADVLPEEMPTTVLQSMKLGVDVNRHKEVIVKAISAVLLLLLKHFKLNHVYQFEYMAQHLVFANCIPLILKFFNQNIMSYITAKNSISVLDYPQCVVHELPELTAESLEAGDNNQFCWRNLFSCINLLRILNKLTKWKHSRTMMLVVFKSAPILKRALKVKQAMMQLYVLKLLKVQTKYLGRQWRKSNMKTMSAIYQKVRHRLNDDWAYGNDLDARPWDFQAEECALRANIERFNARRYDRVHSNPDFLPVDNCLQSVLGQRVDLPEDFQMNYDLWLEREVFSKPISWEELLQ</sequence>
<proteinExistence type="inferred from homology"/>
<dbReference type="PANTHER" id="PTHR13239">
    <property type="entry name" value="PROTEIN REQUIRED FOR HYPHAL ANASTOMOSIS HAM-2"/>
    <property type="match status" value="1"/>
</dbReference>
<evidence type="ECO:0000256" key="7">
    <source>
        <dbReference type="ARBA" id="ARBA00046123"/>
    </source>
</evidence>
<evidence type="ECO:0000313" key="12">
    <source>
        <dbReference type="Ensembl" id="ENSBMSP00010010989.1"/>
    </source>
</evidence>
<evidence type="ECO:0000256" key="5">
    <source>
        <dbReference type="ARBA" id="ARBA00039625"/>
    </source>
</evidence>
<feature type="compositionally biased region" description="Pro residues" evidence="9">
    <location>
        <begin position="59"/>
        <end position="70"/>
    </location>
</feature>